<dbReference type="PANTHER" id="PTHR45637">
    <property type="entry name" value="FLIPPASE KINASE 1-RELATED"/>
    <property type="match status" value="1"/>
</dbReference>
<reference evidence="12 13" key="1">
    <citation type="journal article" date="2015" name="Proc. Natl. Acad. Sci. U.S.A.">
        <title>The resurrection genome of Boea hygrometrica: A blueprint for survival of dehydration.</title>
        <authorList>
            <person name="Xiao L."/>
            <person name="Yang G."/>
            <person name="Zhang L."/>
            <person name="Yang X."/>
            <person name="Zhao S."/>
            <person name="Ji Z."/>
            <person name="Zhou Q."/>
            <person name="Hu M."/>
            <person name="Wang Y."/>
            <person name="Chen M."/>
            <person name="Xu Y."/>
            <person name="Jin H."/>
            <person name="Xiao X."/>
            <person name="Hu G."/>
            <person name="Bao F."/>
            <person name="Hu Y."/>
            <person name="Wan P."/>
            <person name="Li L."/>
            <person name="Deng X."/>
            <person name="Kuang T."/>
            <person name="Xiang C."/>
            <person name="Zhu J.K."/>
            <person name="Oliver M.J."/>
            <person name="He Y."/>
        </authorList>
    </citation>
    <scope>NUCLEOTIDE SEQUENCE [LARGE SCALE GENOMIC DNA]</scope>
    <source>
        <strain evidence="13">cv. XS01</strain>
    </source>
</reference>
<dbReference type="Pfam" id="PF00069">
    <property type="entry name" value="Pkinase"/>
    <property type="match status" value="2"/>
</dbReference>
<feature type="region of interest" description="Disordered" evidence="10">
    <location>
        <begin position="153"/>
        <end position="196"/>
    </location>
</feature>
<dbReference type="Gene3D" id="1.10.510.10">
    <property type="entry name" value="Transferase(Phosphotransferase) domain 1"/>
    <property type="match status" value="2"/>
</dbReference>
<feature type="region of interest" description="Disordered" evidence="10">
    <location>
        <begin position="238"/>
        <end position="261"/>
    </location>
</feature>
<evidence type="ECO:0000256" key="7">
    <source>
        <dbReference type="ARBA" id="ARBA00022840"/>
    </source>
</evidence>
<name>A0A2Z7B2C0_9LAMI</name>
<dbReference type="CDD" id="cd05574">
    <property type="entry name" value="STKc_phototropin_like"/>
    <property type="match status" value="1"/>
</dbReference>
<dbReference type="GO" id="GO:0005524">
    <property type="term" value="F:ATP binding"/>
    <property type="evidence" value="ECO:0007669"/>
    <property type="project" value="UniProtKB-KW"/>
</dbReference>
<dbReference type="EC" id="2.7.11.1" evidence="2"/>
<evidence type="ECO:0000313" key="13">
    <source>
        <dbReference type="Proteomes" id="UP000250235"/>
    </source>
</evidence>
<evidence type="ECO:0000256" key="3">
    <source>
        <dbReference type="ARBA" id="ARBA00022527"/>
    </source>
</evidence>
<evidence type="ECO:0000256" key="6">
    <source>
        <dbReference type="ARBA" id="ARBA00022777"/>
    </source>
</evidence>
<keyword evidence="3" id="KW-0723">Serine/threonine-protein kinase</keyword>
<evidence type="ECO:0000313" key="12">
    <source>
        <dbReference type="EMBL" id="KZV28442.1"/>
    </source>
</evidence>
<dbReference type="InterPro" id="IPR008271">
    <property type="entry name" value="Ser/Thr_kinase_AS"/>
</dbReference>
<gene>
    <name evidence="12" type="ORF">F511_03245</name>
</gene>
<keyword evidence="13" id="KW-1185">Reference proteome</keyword>
<dbReference type="SUPFAM" id="SSF56112">
    <property type="entry name" value="Protein kinase-like (PK-like)"/>
    <property type="match status" value="1"/>
</dbReference>
<dbReference type="FunFam" id="1.10.510.10:FF:000028">
    <property type="entry name" value="serine/threonine-protein kinase D6PK-like"/>
    <property type="match status" value="1"/>
</dbReference>
<keyword evidence="4" id="KW-0808">Transferase</keyword>
<organism evidence="12 13">
    <name type="scientific">Dorcoceras hygrometricum</name>
    <dbReference type="NCBI Taxonomy" id="472368"/>
    <lineage>
        <taxon>Eukaryota</taxon>
        <taxon>Viridiplantae</taxon>
        <taxon>Streptophyta</taxon>
        <taxon>Embryophyta</taxon>
        <taxon>Tracheophyta</taxon>
        <taxon>Spermatophyta</taxon>
        <taxon>Magnoliopsida</taxon>
        <taxon>eudicotyledons</taxon>
        <taxon>Gunneridae</taxon>
        <taxon>Pentapetalae</taxon>
        <taxon>asterids</taxon>
        <taxon>lamiids</taxon>
        <taxon>Lamiales</taxon>
        <taxon>Gesneriaceae</taxon>
        <taxon>Didymocarpoideae</taxon>
        <taxon>Trichosporeae</taxon>
        <taxon>Loxocarpinae</taxon>
        <taxon>Dorcoceras</taxon>
    </lineage>
</organism>
<dbReference type="InterPro" id="IPR011009">
    <property type="entry name" value="Kinase-like_dom_sf"/>
</dbReference>
<dbReference type="GO" id="GO:0004674">
    <property type="term" value="F:protein serine/threonine kinase activity"/>
    <property type="evidence" value="ECO:0007669"/>
    <property type="project" value="UniProtKB-KW"/>
</dbReference>
<sequence length="830" mass="90946">MGSFGRSCEIVEVKDDPNLIWRQNREQKPPILKKGSSKRLEDDINKLFEAVNLRSCKSLDLSDSWRNASKKPMRPAGSCSPGIGFSEPVSLKQALRGMCISQAAEMASLKRLSMPASPRISESGKISNFSRPAGGGGCRSVITHVPEDGTSWMSRFLPKNLPTPKTKSPKRTTNSVLSRNLPSPKTKSLIPSTNSSPRLPIAVVLQSTKLSPVHHSNTSPISEAEAEMLCSNEEKRSIAPALPQPNGQENGKKLDKRTSGSNKVAITSCEDSCTSASRSAKPIIINKNLVIKKSKKIVVSDEANSETSSGVDNGSGQLICERCQCSLKGPCKDSEGDSSAALGANVVINTLDFNAKKPEVIHKTWANKGAPVVKGGNMTLKSIEKGDISQSSKSSICEFSSSTTSLSEESNLSGSACSNRPHMSKDVRWEAINLIKKRYGFIGLSHFNLLKKLGSGDIGTVYLAELVGTYCLFAIKVMDNEFLVRRKKMPRAHTEREILRMLDHPFLPTLYAQFTSDNLSCLVMEFCPGGDLHVLRQKQPGRYFPEQEARFYVAEVLLALEYLHMLGIIYRDLKPENILVRGDGHIMLSDFDLSLRCSVKPTLVKSSLLVEPPRISGPCAGSNCIDPFCVGPSCKVSCFSPRLLHATARSRKQKAHAAAQARLLPQLIAEPTEARSNSFVGTHEYLAPEIIKGEGHGSAVDWWTLGVFLYELLYGKAPFKGTGNEETIANVVLQNLKFPDTPIVSFHARDLIRGLLVKDPENRLGTETGAAEIKRHPFFEGLNWALIRCAVPPQIPELCDPGDSHTLSQENGKYFLDYGPTGEHLEFELF</sequence>
<feature type="domain" description="Protein kinase" evidence="11">
    <location>
        <begin position="447"/>
        <end position="779"/>
    </location>
</feature>
<dbReference type="AlphaFoldDB" id="A0A2Z7B2C0"/>
<dbReference type="EMBL" id="KV010132">
    <property type="protein sequence ID" value="KZV28442.1"/>
    <property type="molecule type" value="Genomic_DNA"/>
</dbReference>
<dbReference type="Proteomes" id="UP000250235">
    <property type="component" value="Unassembled WGS sequence"/>
</dbReference>
<protein>
    <recommendedName>
        <fullName evidence="2">non-specific serine/threonine protein kinase</fullName>
        <ecNumber evidence="2">2.7.11.1</ecNumber>
    </recommendedName>
</protein>
<evidence type="ECO:0000256" key="1">
    <source>
        <dbReference type="ARBA" id="ARBA00009903"/>
    </source>
</evidence>
<feature type="compositionally biased region" description="Polar residues" evidence="10">
    <location>
        <begin position="174"/>
        <end position="196"/>
    </location>
</feature>
<keyword evidence="6 12" id="KW-0418">Kinase</keyword>
<dbReference type="Gene3D" id="3.30.200.20">
    <property type="entry name" value="Phosphorylase Kinase, domain 1"/>
    <property type="match status" value="1"/>
</dbReference>
<keyword evidence="7" id="KW-0067">ATP-binding</keyword>
<dbReference type="OrthoDB" id="432483at2759"/>
<keyword evidence="5" id="KW-0547">Nucleotide-binding</keyword>
<dbReference type="PROSITE" id="PS00108">
    <property type="entry name" value="PROTEIN_KINASE_ST"/>
    <property type="match status" value="1"/>
</dbReference>
<dbReference type="FunFam" id="3.30.200.20:FF:000032">
    <property type="entry name" value="Serine/threonine-protein kinase D6PK-like"/>
    <property type="match status" value="1"/>
</dbReference>
<evidence type="ECO:0000256" key="8">
    <source>
        <dbReference type="ARBA" id="ARBA00047899"/>
    </source>
</evidence>
<evidence type="ECO:0000256" key="5">
    <source>
        <dbReference type="ARBA" id="ARBA00022741"/>
    </source>
</evidence>
<comment type="catalytic activity">
    <reaction evidence="8">
        <text>L-threonyl-[protein] + ATP = O-phospho-L-threonyl-[protein] + ADP + H(+)</text>
        <dbReference type="Rhea" id="RHEA:46608"/>
        <dbReference type="Rhea" id="RHEA-COMP:11060"/>
        <dbReference type="Rhea" id="RHEA-COMP:11605"/>
        <dbReference type="ChEBI" id="CHEBI:15378"/>
        <dbReference type="ChEBI" id="CHEBI:30013"/>
        <dbReference type="ChEBI" id="CHEBI:30616"/>
        <dbReference type="ChEBI" id="CHEBI:61977"/>
        <dbReference type="ChEBI" id="CHEBI:456216"/>
        <dbReference type="EC" id="2.7.11.1"/>
    </reaction>
</comment>
<evidence type="ECO:0000256" key="9">
    <source>
        <dbReference type="ARBA" id="ARBA00048679"/>
    </source>
</evidence>
<evidence type="ECO:0000256" key="4">
    <source>
        <dbReference type="ARBA" id="ARBA00022679"/>
    </source>
</evidence>
<accession>A0A2Z7B2C0</accession>
<comment type="similarity">
    <text evidence="1">Belongs to the protein kinase superfamily. AGC Ser/Thr protein kinase family.</text>
</comment>
<dbReference type="InterPro" id="IPR000719">
    <property type="entry name" value="Prot_kinase_dom"/>
</dbReference>
<dbReference type="FunFam" id="1.10.510.10:FF:000020">
    <property type="entry name" value="serine/threonine-protein kinase D6PK-like"/>
    <property type="match status" value="1"/>
</dbReference>
<comment type="catalytic activity">
    <reaction evidence="9">
        <text>L-seryl-[protein] + ATP = O-phospho-L-seryl-[protein] + ADP + H(+)</text>
        <dbReference type="Rhea" id="RHEA:17989"/>
        <dbReference type="Rhea" id="RHEA-COMP:9863"/>
        <dbReference type="Rhea" id="RHEA-COMP:11604"/>
        <dbReference type="ChEBI" id="CHEBI:15378"/>
        <dbReference type="ChEBI" id="CHEBI:29999"/>
        <dbReference type="ChEBI" id="CHEBI:30616"/>
        <dbReference type="ChEBI" id="CHEBI:83421"/>
        <dbReference type="ChEBI" id="CHEBI:456216"/>
        <dbReference type="EC" id="2.7.11.1"/>
    </reaction>
</comment>
<evidence type="ECO:0000256" key="10">
    <source>
        <dbReference type="SAM" id="MobiDB-lite"/>
    </source>
</evidence>
<evidence type="ECO:0000256" key="2">
    <source>
        <dbReference type="ARBA" id="ARBA00012513"/>
    </source>
</evidence>
<dbReference type="SMART" id="SM00220">
    <property type="entry name" value="S_TKc"/>
    <property type="match status" value="1"/>
</dbReference>
<dbReference type="PROSITE" id="PS50011">
    <property type="entry name" value="PROTEIN_KINASE_DOM"/>
    <property type="match status" value="1"/>
</dbReference>
<proteinExistence type="inferred from homology"/>
<evidence type="ECO:0000259" key="11">
    <source>
        <dbReference type="PROSITE" id="PS50011"/>
    </source>
</evidence>